<comment type="caution">
    <text evidence="9">The sequence shown here is derived from an EMBL/GenBank/DDBJ whole genome shotgun (WGS) entry which is preliminary data.</text>
</comment>
<dbReference type="InterPro" id="IPR009100">
    <property type="entry name" value="AcylCoA_DH/oxidase_NM_dom_sf"/>
</dbReference>
<comment type="similarity">
    <text evidence="2">Belongs to the acyl-CoA dehydrogenase family.</text>
</comment>
<evidence type="ECO:0000259" key="8">
    <source>
        <dbReference type="Pfam" id="PF02771"/>
    </source>
</evidence>
<dbReference type="Gene3D" id="1.10.540.10">
    <property type="entry name" value="Acyl-CoA dehydrogenase/oxidase, N-terminal domain"/>
    <property type="match status" value="2"/>
</dbReference>
<dbReference type="OrthoDB" id="9770681at2"/>
<name>A0A4Q7NCT1_9BURK</name>
<comment type="cofactor">
    <cofactor evidence="1">
        <name>FAD</name>
        <dbReference type="ChEBI" id="CHEBI:57692"/>
    </cofactor>
</comment>
<dbReference type="Gene3D" id="1.20.140.10">
    <property type="entry name" value="Butyryl-CoA Dehydrogenase, subunit A, domain 3"/>
    <property type="match status" value="2"/>
</dbReference>
<dbReference type="AlphaFoldDB" id="A0A4Q7NCT1"/>
<keyword evidence="10" id="KW-1185">Reference proteome</keyword>
<evidence type="ECO:0000259" key="7">
    <source>
        <dbReference type="Pfam" id="PF02770"/>
    </source>
</evidence>
<dbReference type="Gene3D" id="2.40.110.10">
    <property type="entry name" value="Butyryl-CoA Dehydrogenase, subunit A, domain 2"/>
    <property type="match status" value="1"/>
</dbReference>
<dbReference type="RefSeq" id="WP_130358389.1">
    <property type="nucleotide sequence ID" value="NZ_SGXC01000002.1"/>
</dbReference>
<reference evidence="9 10" key="1">
    <citation type="submission" date="2019-02" db="EMBL/GenBank/DDBJ databases">
        <title>Genomic Encyclopedia of Type Strains, Phase IV (KMG-IV): sequencing the most valuable type-strain genomes for metagenomic binning, comparative biology and taxonomic classification.</title>
        <authorList>
            <person name="Goeker M."/>
        </authorList>
    </citation>
    <scope>NUCLEOTIDE SEQUENCE [LARGE SCALE GENOMIC DNA]</scope>
    <source>
        <strain evidence="9 10">K24</strain>
    </source>
</reference>
<feature type="domain" description="Acyl-CoA dehydrogenase/oxidase C-terminal" evidence="6">
    <location>
        <begin position="230"/>
        <end position="366"/>
    </location>
</feature>
<dbReference type="CDD" id="cd00567">
    <property type="entry name" value="ACAD"/>
    <property type="match status" value="1"/>
</dbReference>
<evidence type="ECO:0000256" key="2">
    <source>
        <dbReference type="ARBA" id="ARBA00009347"/>
    </source>
</evidence>
<feature type="domain" description="Acyl-CoA dehydrogenase/oxidase N-terminal" evidence="8">
    <location>
        <begin position="400"/>
        <end position="508"/>
    </location>
</feature>
<dbReference type="EMBL" id="SGXC01000002">
    <property type="protein sequence ID" value="RZS80765.1"/>
    <property type="molecule type" value="Genomic_DNA"/>
</dbReference>
<sequence length="773" mass="84236">MDDTLREFRDSAAGYLGAADQRQRMRALDDSAGGHDRAEWRRIAKLGWLAVLVAEADGGLGLGLPELCAIAQEAGRHLLPEPLAAAGAHTMALLAGVPATPLRAALLEKAMSGDLLMGVAWQEHAGQLDPDAQPGAHATRETMGLRLAGRKRFAQPGAGVDGWLLTATLDGEVALLWLPRERLARAPATRRQVDGSAQADLELDGSVLDAEHVLATGPTAIEALARANDAARLAQSAELAGIARRALELTRDYLATREQFGRPIGSFQALQHRLVDGLIQVELAEACLREVLAQAAPDIPATRLARLASRAKARCAHAALEMTRMAIQLHGAIGTTHEYDIGLYFRRAMALSAHLGNAEAHRMRYAALAAPQADHHEAAPSPAPITAFPADADWEAMPEAEFRRLVRALFDAHYPQDRRHMPYRQTWAETRDWYLTLARLGWLAPAWPREHGGMGLPPDKLIAYIEEAEAYGVARPPDQGLNMVGPILMRFGTQEQRARFLPAILKGEHVWIQGYSEPNAGSDLAAVRTEAVPDGDHFVVNGQKTWTTWGSDGTHMFMLVRTDKTVKKQAGISFLLVDLKTPGITVRPIRNIADEREFCEVFFDNVRVPRENLVGGLNEGWTVAKALLGFERLFTGSPKHSQHTLRQVEKLARQRGLFDDPAFVARHTALQLDTLDLGAAYGCFAELAKRGAAIPPTVSVLKIWSTETYERLALLLIEAAGEYGAVRDHAVTDEIDLHVVAPLFNALGAKIFAGSNEIQRNILAKAVLELPSG</sequence>
<dbReference type="Pfam" id="PF02771">
    <property type="entry name" value="Acyl-CoA_dh_N"/>
    <property type="match status" value="2"/>
</dbReference>
<protein>
    <submittedName>
        <fullName evidence="9">Alkylation response protein AidB-like acyl-CoA dehydrogenase</fullName>
    </submittedName>
</protein>
<dbReference type="InterPro" id="IPR009075">
    <property type="entry name" value="AcylCo_DH/oxidase_C"/>
</dbReference>
<evidence type="ECO:0000256" key="1">
    <source>
        <dbReference type="ARBA" id="ARBA00001974"/>
    </source>
</evidence>
<dbReference type="GO" id="GO:0005886">
    <property type="term" value="C:plasma membrane"/>
    <property type="evidence" value="ECO:0007669"/>
    <property type="project" value="TreeGrafter"/>
</dbReference>
<evidence type="ECO:0000256" key="5">
    <source>
        <dbReference type="ARBA" id="ARBA00023002"/>
    </source>
</evidence>
<dbReference type="SUPFAM" id="SSF47203">
    <property type="entry name" value="Acyl-CoA dehydrogenase C-terminal domain-like"/>
    <property type="match status" value="2"/>
</dbReference>
<dbReference type="Pfam" id="PF02770">
    <property type="entry name" value="Acyl-CoA_dh_M"/>
    <property type="match status" value="1"/>
</dbReference>
<dbReference type="InterPro" id="IPR013786">
    <property type="entry name" value="AcylCoA_DH/ox_N"/>
</dbReference>
<dbReference type="PANTHER" id="PTHR43292:SF3">
    <property type="entry name" value="ACYL-COA DEHYDROGENASE FADE29"/>
    <property type="match status" value="1"/>
</dbReference>
<evidence type="ECO:0000313" key="9">
    <source>
        <dbReference type="EMBL" id="RZS80765.1"/>
    </source>
</evidence>
<evidence type="ECO:0000256" key="3">
    <source>
        <dbReference type="ARBA" id="ARBA00022630"/>
    </source>
</evidence>
<dbReference type="InterPro" id="IPR046373">
    <property type="entry name" value="Acyl-CoA_Oxase/DH_mid-dom_sf"/>
</dbReference>
<accession>A0A4Q7NCT1</accession>
<dbReference type="GO" id="GO:0016627">
    <property type="term" value="F:oxidoreductase activity, acting on the CH-CH group of donors"/>
    <property type="evidence" value="ECO:0007669"/>
    <property type="project" value="InterPro"/>
</dbReference>
<evidence type="ECO:0000313" key="10">
    <source>
        <dbReference type="Proteomes" id="UP000292445"/>
    </source>
</evidence>
<evidence type="ECO:0000259" key="6">
    <source>
        <dbReference type="Pfam" id="PF00441"/>
    </source>
</evidence>
<keyword evidence="3" id="KW-0285">Flavoprotein</keyword>
<keyword evidence="4" id="KW-0274">FAD</keyword>
<dbReference type="SUPFAM" id="SSF56645">
    <property type="entry name" value="Acyl-CoA dehydrogenase NM domain-like"/>
    <property type="match status" value="2"/>
</dbReference>
<dbReference type="InterPro" id="IPR052161">
    <property type="entry name" value="Mycobact_Acyl-CoA_DH"/>
</dbReference>
<dbReference type="InterPro" id="IPR006091">
    <property type="entry name" value="Acyl-CoA_Oxase/DH_mid-dom"/>
</dbReference>
<evidence type="ECO:0000256" key="4">
    <source>
        <dbReference type="ARBA" id="ARBA00022827"/>
    </source>
</evidence>
<gene>
    <name evidence="9" type="ORF">EV675_3377</name>
</gene>
<feature type="domain" description="Acyl-CoA dehydrogenase/oxidase C-terminal" evidence="6">
    <location>
        <begin position="618"/>
        <end position="768"/>
    </location>
</feature>
<dbReference type="Proteomes" id="UP000292445">
    <property type="component" value="Unassembled WGS sequence"/>
</dbReference>
<dbReference type="Pfam" id="PF00441">
    <property type="entry name" value="Acyl-CoA_dh_1"/>
    <property type="match status" value="2"/>
</dbReference>
<feature type="domain" description="Acyl-CoA dehydrogenase/oxidase N-terminal" evidence="8">
    <location>
        <begin position="4"/>
        <end position="92"/>
    </location>
</feature>
<dbReference type="InterPro" id="IPR037069">
    <property type="entry name" value="AcylCoA_DH/ox_N_sf"/>
</dbReference>
<dbReference type="GO" id="GO:0050660">
    <property type="term" value="F:flavin adenine dinucleotide binding"/>
    <property type="evidence" value="ECO:0007669"/>
    <property type="project" value="InterPro"/>
</dbReference>
<dbReference type="PANTHER" id="PTHR43292">
    <property type="entry name" value="ACYL-COA DEHYDROGENASE"/>
    <property type="match status" value="1"/>
</dbReference>
<organism evidence="9 10">
    <name type="scientific">Pigmentiphaga kullae</name>
    <dbReference type="NCBI Taxonomy" id="151784"/>
    <lineage>
        <taxon>Bacteria</taxon>
        <taxon>Pseudomonadati</taxon>
        <taxon>Pseudomonadota</taxon>
        <taxon>Betaproteobacteria</taxon>
        <taxon>Burkholderiales</taxon>
        <taxon>Alcaligenaceae</taxon>
        <taxon>Pigmentiphaga</taxon>
    </lineage>
</organism>
<feature type="domain" description="Acyl-CoA oxidase/dehydrogenase middle" evidence="7">
    <location>
        <begin position="514"/>
        <end position="606"/>
    </location>
</feature>
<proteinExistence type="inferred from homology"/>
<dbReference type="InterPro" id="IPR036250">
    <property type="entry name" value="AcylCo_DH-like_C"/>
</dbReference>
<keyword evidence="5" id="KW-0560">Oxidoreductase</keyword>